<evidence type="ECO:0000313" key="2">
    <source>
        <dbReference type="Proteomes" id="UP000301424"/>
    </source>
</evidence>
<evidence type="ECO:0000313" key="1">
    <source>
        <dbReference type="EMBL" id="QBQ74758.1"/>
    </source>
</evidence>
<gene>
    <name evidence="1" type="ORF">BcepSauron_378</name>
</gene>
<protein>
    <submittedName>
        <fullName evidence="1">Uncharacterized protein</fullName>
    </submittedName>
</protein>
<reference evidence="1 2" key="1">
    <citation type="submission" date="2019-02" db="EMBL/GenBank/DDBJ databases">
        <title>Complete genome sequence of Burkholderia cenocepacia phage BcepSauron.</title>
        <authorList>
            <person name="Park K."/>
            <person name="Gonzalez C."/>
            <person name="Liu M."/>
            <person name="Gill J."/>
        </authorList>
    </citation>
    <scope>NUCLEOTIDE SEQUENCE [LARGE SCALE GENOMIC DNA]</scope>
</reference>
<dbReference type="Proteomes" id="UP000301424">
    <property type="component" value="Segment"/>
</dbReference>
<keyword evidence="2" id="KW-1185">Reference proteome</keyword>
<accession>A0A482MM75</accession>
<name>A0A482MM75_9CAUD</name>
<dbReference type="EMBL" id="MK552141">
    <property type="protein sequence ID" value="QBQ74758.1"/>
    <property type="molecule type" value="Genomic_DNA"/>
</dbReference>
<proteinExistence type="predicted"/>
<sequence length="65" mass="7449">MKRARGEVYGSSYSGCEGWNSWLVDVVIVEAADDEELQMLKTEIENVERARGDRYVRRNVVWGVA</sequence>
<organism evidence="1 2">
    <name type="scientific">Burkholderia phage BcepSauron</name>
    <dbReference type="NCBI Taxonomy" id="2530033"/>
    <lineage>
        <taxon>Viruses</taxon>
        <taxon>Duplodnaviria</taxon>
        <taxon>Heunggongvirae</taxon>
        <taxon>Uroviricota</taxon>
        <taxon>Caudoviricetes</taxon>
        <taxon>Sarumanvirus</taxon>
        <taxon>Sarumanvirus bcepsauron</taxon>
    </lineage>
</organism>